<feature type="compositionally biased region" description="Polar residues" evidence="7">
    <location>
        <begin position="2034"/>
        <end position="2044"/>
    </location>
</feature>
<proteinExistence type="predicted"/>
<feature type="region of interest" description="Disordered" evidence="7">
    <location>
        <begin position="1342"/>
        <end position="1388"/>
    </location>
</feature>
<feature type="region of interest" description="Disordered" evidence="7">
    <location>
        <begin position="1203"/>
        <end position="1227"/>
    </location>
</feature>
<name>A0A9W8CRJ6_9FUNG</name>
<dbReference type="SUPFAM" id="SSF56104">
    <property type="entry name" value="SAICAR synthase-like"/>
    <property type="match status" value="1"/>
</dbReference>
<gene>
    <name evidence="9" type="primary">MDM12_1</name>
    <name evidence="9" type="ORF">LPJ53_002744</name>
</gene>
<keyword evidence="3 6" id="KW-0547">Nucleotide-binding</keyword>
<feature type="region of interest" description="Disordered" evidence="7">
    <location>
        <begin position="1091"/>
        <end position="1118"/>
    </location>
</feature>
<evidence type="ECO:0000313" key="9">
    <source>
        <dbReference type="EMBL" id="KAJ1722874.1"/>
    </source>
</evidence>
<keyword evidence="10" id="KW-1185">Reference proteome</keyword>
<dbReference type="Gene3D" id="3.50.7.10">
    <property type="entry name" value="GroEL"/>
    <property type="match status" value="1"/>
</dbReference>
<feature type="region of interest" description="Disordered" evidence="7">
    <location>
        <begin position="15"/>
        <end position="88"/>
    </location>
</feature>
<feature type="region of interest" description="Disordered" evidence="7">
    <location>
        <begin position="1150"/>
        <end position="1174"/>
    </location>
</feature>
<dbReference type="GO" id="GO:0000285">
    <property type="term" value="F:1-phosphatidylinositol-3-phosphate 5-kinase activity"/>
    <property type="evidence" value="ECO:0007669"/>
    <property type="project" value="UniProtKB-EC"/>
</dbReference>
<dbReference type="EC" id="2.7.1.150" evidence="1"/>
<dbReference type="GO" id="GO:0010008">
    <property type="term" value="C:endosome membrane"/>
    <property type="evidence" value="ECO:0007669"/>
    <property type="project" value="TreeGrafter"/>
</dbReference>
<accession>A0A9W8CRJ6</accession>
<dbReference type="EMBL" id="JANBOJ010000091">
    <property type="protein sequence ID" value="KAJ1722874.1"/>
    <property type="molecule type" value="Genomic_DNA"/>
</dbReference>
<feature type="compositionally biased region" description="Low complexity" evidence="7">
    <location>
        <begin position="1750"/>
        <end position="1762"/>
    </location>
</feature>
<feature type="region of interest" description="Disordered" evidence="7">
    <location>
        <begin position="2026"/>
        <end position="2087"/>
    </location>
</feature>
<evidence type="ECO:0000256" key="2">
    <source>
        <dbReference type="ARBA" id="ARBA00022679"/>
    </source>
</evidence>
<feature type="compositionally biased region" description="Pro residues" evidence="7">
    <location>
        <begin position="26"/>
        <end position="35"/>
    </location>
</feature>
<dbReference type="PANTHER" id="PTHR45748">
    <property type="entry name" value="1-PHOSPHATIDYLINOSITOL 3-PHOSPHATE 5-KINASE-RELATED"/>
    <property type="match status" value="1"/>
</dbReference>
<keyword evidence="5 6" id="KW-0067">ATP-binding</keyword>
<dbReference type="InterPro" id="IPR027409">
    <property type="entry name" value="GroEL-like_apical_dom_sf"/>
</dbReference>
<feature type="compositionally biased region" description="Low complexity" evidence="7">
    <location>
        <begin position="1353"/>
        <end position="1388"/>
    </location>
</feature>
<dbReference type="Pfam" id="PF01504">
    <property type="entry name" value="PIP5K"/>
    <property type="match status" value="1"/>
</dbReference>
<dbReference type="Gene3D" id="3.30.800.10">
    <property type="entry name" value="Phosphatidylinositol Phosphate Kinase II Beta"/>
    <property type="match status" value="1"/>
</dbReference>
<feature type="domain" description="PIPK" evidence="8">
    <location>
        <begin position="2062"/>
        <end position="2378"/>
    </location>
</feature>
<evidence type="ECO:0000256" key="7">
    <source>
        <dbReference type="SAM" id="MobiDB-lite"/>
    </source>
</evidence>
<dbReference type="InterPro" id="IPR027483">
    <property type="entry name" value="PInositol-4-P-4/5-kinase_C_sf"/>
</dbReference>
<dbReference type="Pfam" id="PF00118">
    <property type="entry name" value="Cpn60_TCP1"/>
    <property type="match status" value="1"/>
</dbReference>
<feature type="compositionally biased region" description="Polar residues" evidence="7">
    <location>
        <begin position="1775"/>
        <end position="1785"/>
    </location>
</feature>
<evidence type="ECO:0000256" key="3">
    <source>
        <dbReference type="ARBA" id="ARBA00022741"/>
    </source>
</evidence>
<dbReference type="InterPro" id="IPR002498">
    <property type="entry name" value="PInositol-4-P-4/5-kinase_core"/>
</dbReference>
<feature type="compositionally biased region" description="Low complexity" evidence="7">
    <location>
        <begin position="1156"/>
        <end position="1169"/>
    </location>
</feature>
<reference evidence="9" key="1">
    <citation type="submission" date="2022-07" db="EMBL/GenBank/DDBJ databases">
        <title>Phylogenomic reconstructions and comparative analyses of Kickxellomycotina fungi.</title>
        <authorList>
            <person name="Reynolds N.K."/>
            <person name="Stajich J.E."/>
            <person name="Barry K."/>
            <person name="Grigoriev I.V."/>
            <person name="Crous P."/>
            <person name="Smith M.E."/>
        </authorList>
    </citation>
    <scope>NUCLEOTIDE SEQUENCE</scope>
    <source>
        <strain evidence="9">NBRC 32514</strain>
    </source>
</reference>
<evidence type="ECO:0000256" key="4">
    <source>
        <dbReference type="ARBA" id="ARBA00022777"/>
    </source>
</evidence>
<dbReference type="GO" id="GO:0005524">
    <property type="term" value="F:ATP binding"/>
    <property type="evidence" value="ECO:0007669"/>
    <property type="project" value="UniProtKB-UniRule"/>
</dbReference>
<dbReference type="CDD" id="cd17300">
    <property type="entry name" value="PIPKc_PIKfyve"/>
    <property type="match status" value="1"/>
</dbReference>
<dbReference type="OrthoDB" id="158357at2759"/>
<comment type="caution">
    <text evidence="9">The sequence shown here is derived from an EMBL/GenBank/DDBJ whole genome shotgun (WGS) entry which is preliminary data.</text>
</comment>
<dbReference type="SUPFAM" id="SSF52029">
    <property type="entry name" value="GroEL apical domain-like"/>
    <property type="match status" value="1"/>
</dbReference>
<evidence type="ECO:0000259" key="8">
    <source>
        <dbReference type="PROSITE" id="PS51455"/>
    </source>
</evidence>
<keyword evidence="2 6" id="KW-0808">Transferase</keyword>
<feature type="compositionally biased region" description="Low complexity" evidence="7">
    <location>
        <begin position="2054"/>
        <end position="2073"/>
    </location>
</feature>
<organism evidence="9 10">
    <name type="scientific">Coemansia erecta</name>
    <dbReference type="NCBI Taxonomy" id="147472"/>
    <lineage>
        <taxon>Eukaryota</taxon>
        <taxon>Fungi</taxon>
        <taxon>Fungi incertae sedis</taxon>
        <taxon>Zoopagomycota</taxon>
        <taxon>Kickxellomycotina</taxon>
        <taxon>Kickxellomycetes</taxon>
        <taxon>Kickxellales</taxon>
        <taxon>Kickxellaceae</taxon>
        <taxon>Coemansia</taxon>
    </lineage>
</organism>
<dbReference type="FunFam" id="3.50.7.10:FF:000007">
    <property type="entry name" value="1-phosphatidylinositol 3-phosphate 5-kinase isoform X1"/>
    <property type="match status" value="1"/>
</dbReference>
<evidence type="ECO:0000256" key="6">
    <source>
        <dbReference type="PROSITE-ProRule" id="PRU00781"/>
    </source>
</evidence>
<dbReference type="SMART" id="SM00330">
    <property type="entry name" value="PIPKc"/>
    <property type="match status" value="1"/>
</dbReference>
<feature type="region of interest" description="Disordered" evidence="7">
    <location>
        <begin position="1259"/>
        <end position="1328"/>
    </location>
</feature>
<feature type="compositionally biased region" description="Low complexity" evidence="7">
    <location>
        <begin position="1567"/>
        <end position="1596"/>
    </location>
</feature>
<protein>
    <recommendedName>
        <fullName evidence="1">1-phosphatidylinositol-3-phosphate 5-kinase</fullName>
        <ecNumber evidence="1">2.7.1.150</ecNumber>
    </recommendedName>
</protein>
<feature type="compositionally biased region" description="Basic and acidic residues" evidence="7">
    <location>
        <begin position="1988"/>
        <end position="1998"/>
    </location>
</feature>
<dbReference type="GO" id="GO:0046854">
    <property type="term" value="P:phosphatidylinositol phosphate biosynthetic process"/>
    <property type="evidence" value="ECO:0007669"/>
    <property type="project" value="TreeGrafter"/>
</dbReference>
<feature type="compositionally biased region" description="Pro residues" evidence="7">
    <location>
        <begin position="1306"/>
        <end position="1316"/>
    </location>
</feature>
<evidence type="ECO:0000313" key="10">
    <source>
        <dbReference type="Proteomes" id="UP001149813"/>
    </source>
</evidence>
<feature type="region of interest" description="Disordered" evidence="7">
    <location>
        <begin position="1988"/>
        <end position="2012"/>
    </location>
</feature>
<dbReference type="Gene3D" id="3.30.810.10">
    <property type="entry name" value="2-Layer Sandwich"/>
    <property type="match status" value="1"/>
</dbReference>
<sequence length="2395" mass="260585">MLPSSKTRFLQALYRRATLGRYTSQDPPPVPPRPTPAQQQRHLETQQQTRSYASSLAATSGGSSGDQHARRRVLGSRAQPQATVAVARPAPEVEFSRVSDMGQAPADGSASLMSLRASQQGAGFAPHIGGPGLALALDADAQMLSAVPGSGSGMYGSHLDSLPRGLRRESSVSVGGKDEGGSGTAVAGGGHPAAWFGDESGVPFRANAVEIAAQDDRNECAFLSHDSGGDAERSRAILTQLVGQLQPTRTLGSHAVPRASGREAQAYRDPAGATSRVRAELAGIAAFNREAQQRACAASGSGLTEFAQRHLLHIVRQLLGEIGVEPAAGWDAVVFGLALNAVERVRPDVRGGDNMDLRRYVRIKRIPGGRPCDSQYVSGIVFTRNVAHRRMARYLEQPRVMLLTLALDVSQAARHSVFGDELRLQQAFADKLVQRVADAAPGLVLAEKTVPRGVLEGLMRHGICVVHGVKRSVIRAAARCTGADIVASLDRFSAYPRTGTCAAMAVQTFEHPSLAGLRKSFVFLDGCDERLGGTIVLRGDDFGRLGDIKQVVDLVVGLAYSMQLEGALLVDEFALAAAGEYGAAEATEHGADPEDSSLALQALAEYRIVLSSSPCVRIPPPHVLVSMRKHELDVRALAGRLSVLVGGRHAATAGGEARGAAASGVALLLSRHQQQGAASASRMRQQYESELALHESYIHAGRQFLEANPQAVSLWDYQSIVVAYTVTCRKHDHMVCVGPQYHPIAFYSHLDVTLGQYLEEMCFDLDYDCPGASRRCAHAMYEHRRSYIHNHGRIDVTMDEHPCPLARMSDVILMWSECRRCRRSTPVARMSDAAWRYSFGKYLETTFYNAPLRVRGAGAMCAHDVHRDHVRCFGLRNMAVRIRYSEFDTWSIATPSTPLYFDIEVSMRLKAREADELRARLDAYYASLAAQLAAFPFDRVYADKADECLVTLRALEARAATELVYFRQTLEQTVRNTHPADTLVVVFVYEALQEKVVRWNLQFSELAQTFIQLDSGRRSAMSQVARAAAAVAMQRRAGMPMQSAADGGAPGLQHVHLKDLAEIDGLSIIDGELHAGDASRDASGAVAHAGFARPQLGGSPTESEAPDDESLESGMSRLHRRLSLEAMRRDRVRQERLAERRRRVVEMLEARAKKSQTQQQQQQQQTQEQTQKEPLAQKLQQLQPHTQTKATRSSTRRLIGGVVADVDADEPETDVAPRQTEFPALRGPMRARASSRYAGAYSAKVAQPLFDMLHRALPHGNQQQQQQQSADMPSRIPQPLSSFGRPASARSSGIPRPPNIRGRTPSPAPGHPPPSTQPQTGADNNGGSNVFVRLAKRLNSARGTGAVSPPPSNSQTQTQSQKQQQQKQQQQKQQQQQQHHQQQPQNQQAVLGTMPRKMNMLLPAAAQYMSQHPRRPAMSQVQVFHTKPSSDDSTGRRSAAPARRHSYQPSGDQQQQQQQAEDEEDDDDYVDARRSTLASTGSGERIVPVGGSAAAEAEVDTVTAGHAMSHSQRSHRSLRLRAATTSQMPQQPPAAHERRTSAASRASNIIPTITRRLGLGFGFRSAASRNASGSSRASTSATAPAPAAAAAAAAASDPGHEDGSDASAPLPPLDTRHLRRGARRPIPPQLASSGEAPTGIAAPSSSSSASSSSDGDTESLSSDTSSDGLSGVDDHLPLYRYTRSAAHTPVGSVPHSARNTAAYHLDSPSASAAQMDLYLSSPMRQTTPYASLAGSNRHSQRPRFHLPQATTQQQQRRQQQQTQGGGSWNTDSEDGSSGITRTLMGSTRRPRLNLRLRADSSSDGDASDSHEPGLHFGSAAAGSDADEHGVIQNADEDASDREAKSAAAYLQSVIDSGVSEPDHAPLAKVSSFESAIDTAAGASTAGATTATGGASAPGEPVAALPLPQENFSVLWKTLSSLLPATGAPQLFQMNLDLAYPLDATEHVIAGSPIIVRETEPSSIIAFTLLDSMYRNALHAMFERAREEVEAERSAREDAEANAPETAVGATEEKRALGVAIPSSAATPSGALASSPVSPHTQRQTPGEGYRSHSRSSSNLRSRSNSMRSLSGLRDASQPMNEFVQPPAPTLVSQDAVIERIMLHSPDHHLKFEFTAGQTPFVCKVYYAAQFEALRRCNNCEDSYIESLSRCMPYIAKGGKSGSAFLRTRDQRFIVKQVSKPESDAFLKFAPFYFEHMHRTYRDVMLTVLAKIFGFCRVSYRKQSGKWVKMSVVIMENLFYERSCARVFDLKGSVRNRMVEETGEPQDVLQDENLVRLIRQNPICIRQQTKRHLHDAIWNDTLFLSKMNVMDYSLLVGFDEQRKELVVGIVDFIRTFTWDKKLESWIKEAGILGGGDKGPTIVSPKQYKNRFREAMERYFLMVPDKFFVMQDDDDIN</sequence>
<evidence type="ECO:0000256" key="5">
    <source>
        <dbReference type="ARBA" id="ARBA00022840"/>
    </source>
</evidence>
<dbReference type="InterPro" id="IPR044769">
    <property type="entry name" value="PIKfyve_PIPKc"/>
</dbReference>
<dbReference type="GO" id="GO:0000329">
    <property type="term" value="C:fungal-type vacuole membrane"/>
    <property type="evidence" value="ECO:0007669"/>
    <property type="project" value="TreeGrafter"/>
</dbReference>
<feature type="compositionally biased region" description="Low complexity" evidence="7">
    <location>
        <begin position="36"/>
        <end position="61"/>
    </location>
</feature>
<feature type="compositionally biased region" description="Acidic residues" evidence="7">
    <location>
        <begin position="1460"/>
        <end position="1469"/>
    </location>
</feature>
<feature type="region of interest" description="Disordered" evidence="7">
    <location>
        <begin position="1410"/>
        <end position="1470"/>
    </location>
</feature>
<feature type="compositionally biased region" description="Low complexity" evidence="7">
    <location>
        <begin position="1644"/>
        <end position="1671"/>
    </location>
</feature>
<dbReference type="PROSITE" id="PS51455">
    <property type="entry name" value="PIPK"/>
    <property type="match status" value="1"/>
</dbReference>
<feature type="region of interest" description="Disordered" evidence="7">
    <location>
        <begin position="1567"/>
        <end position="1672"/>
    </location>
</feature>
<dbReference type="InterPro" id="IPR002423">
    <property type="entry name" value="Cpn60/GroEL/TCP-1"/>
</dbReference>
<dbReference type="PANTHER" id="PTHR45748:SF7">
    <property type="entry name" value="1-PHOSPHATIDYLINOSITOL 3-PHOSPHATE 5-KINASE-RELATED"/>
    <property type="match status" value="1"/>
</dbReference>
<evidence type="ECO:0000256" key="1">
    <source>
        <dbReference type="ARBA" id="ARBA00012009"/>
    </source>
</evidence>
<dbReference type="Proteomes" id="UP001149813">
    <property type="component" value="Unassembled WGS sequence"/>
</dbReference>
<keyword evidence="4 6" id="KW-0418">Kinase</keyword>
<feature type="region of interest" description="Disordered" evidence="7">
    <location>
        <begin position="1747"/>
        <end position="1826"/>
    </location>
</feature>
<dbReference type="InterPro" id="IPR027484">
    <property type="entry name" value="PInositol-4-P-5-kinase_N"/>
</dbReference>
<feature type="region of interest" description="Disordered" evidence="7">
    <location>
        <begin position="1504"/>
        <end position="1549"/>
    </location>
</feature>
<dbReference type="FunFam" id="3.30.810.10:FF:000001">
    <property type="entry name" value="1-phosphatidylinositol 3-phosphate 5-kinase FAB1"/>
    <property type="match status" value="1"/>
</dbReference>